<organism evidence="3 4">
    <name type="scientific">Plectosphaerella cucumerina</name>
    <dbReference type="NCBI Taxonomy" id="40658"/>
    <lineage>
        <taxon>Eukaryota</taxon>
        <taxon>Fungi</taxon>
        <taxon>Dikarya</taxon>
        <taxon>Ascomycota</taxon>
        <taxon>Pezizomycotina</taxon>
        <taxon>Sordariomycetes</taxon>
        <taxon>Hypocreomycetidae</taxon>
        <taxon>Glomerellales</taxon>
        <taxon>Plectosphaerellaceae</taxon>
        <taxon>Plectosphaerella</taxon>
    </lineage>
</organism>
<feature type="compositionally biased region" description="Basic and acidic residues" evidence="1">
    <location>
        <begin position="220"/>
        <end position="241"/>
    </location>
</feature>
<feature type="region of interest" description="Disordered" evidence="1">
    <location>
        <begin position="209"/>
        <end position="890"/>
    </location>
</feature>
<feature type="compositionally biased region" description="Basic and acidic residues" evidence="1">
    <location>
        <begin position="345"/>
        <end position="387"/>
    </location>
</feature>
<dbReference type="InterPro" id="IPR058348">
    <property type="entry name" value="DUF8035"/>
</dbReference>
<name>A0A8K0X2X1_9PEZI</name>
<evidence type="ECO:0000313" key="4">
    <source>
        <dbReference type="Proteomes" id="UP000813385"/>
    </source>
</evidence>
<feature type="domain" description="DUF8035" evidence="2">
    <location>
        <begin position="891"/>
        <end position="944"/>
    </location>
</feature>
<evidence type="ECO:0000256" key="1">
    <source>
        <dbReference type="SAM" id="MobiDB-lite"/>
    </source>
</evidence>
<protein>
    <recommendedName>
        <fullName evidence="2">DUF8035 domain-containing protein</fullName>
    </recommendedName>
</protein>
<feature type="compositionally biased region" description="Low complexity" evidence="1">
    <location>
        <begin position="702"/>
        <end position="716"/>
    </location>
</feature>
<feature type="compositionally biased region" description="Basic and acidic residues" evidence="1">
    <location>
        <begin position="822"/>
        <end position="853"/>
    </location>
</feature>
<feature type="region of interest" description="Disordered" evidence="1">
    <location>
        <begin position="1"/>
        <end position="182"/>
    </location>
</feature>
<feature type="compositionally biased region" description="Basic and acidic residues" evidence="1">
    <location>
        <begin position="742"/>
        <end position="797"/>
    </location>
</feature>
<feature type="compositionally biased region" description="Polar residues" evidence="1">
    <location>
        <begin position="1"/>
        <end position="39"/>
    </location>
</feature>
<evidence type="ECO:0000313" key="3">
    <source>
        <dbReference type="EMBL" id="KAH7358207.1"/>
    </source>
</evidence>
<comment type="caution">
    <text evidence="3">The sequence shown here is derived from an EMBL/GenBank/DDBJ whole genome shotgun (WGS) entry which is preliminary data.</text>
</comment>
<feature type="region of interest" description="Disordered" evidence="1">
    <location>
        <begin position="939"/>
        <end position="1059"/>
    </location>
</feature>
<accession>A0A8K0X2X1</accession>
<dbReference type="AlphaFoldDB" id="A0A8K0X2X1"/>
<dbReference type="EMBL" id="JAGPXD010000004">
    <property type="protein sequence ID" value="KAH7358207.1"/>
    <property type="molecule type" value="Genomic_DNA"/>
</dbReference>
<feature type="compositionally biased region" description="Pro residues" evidence="1">
    <location>
        <begin position="691"/>
        <end position="701"/>
    </location>
</feature>
<dbReference type="Pfam" id="PF26118">
    <property type="entry name" value="DUF8035"/>
    <property type="match status" value="1"/>
</dbReference>
<sequence length="1059" mass="119894">MEPRYTTSRYSGVQRPRSPTFNPARTSLPSSLGFSNSMYSGDLHALPTSSRYGAASSARYAYSPTTAYAPTKDPLSRGQGGLREGSRNRRSTTLDSTSARPVIVTTTQRPSGSSSSSSHAPSTSARHGSPPRDDFRVSDSFYTQPASSIRSRSHQRGASYGASATDDPYMRSGDGLLSTGGAYRSSRAAPVYHNSSTWSTPVATVDYGGDGYEYYAPSDLARHDLSHDRPSSRTRRRESFDRPYYSRPQITAPTDTSRPYGTTSSRHDRGGPPPTTRGFDKIGRGYDAPLQSPLPPSVPALAGSGSPKEKRSSGSPELPPATGADSRGARRRPISLYQESSTRPSHQDDYYHSRDDDWSHRPNRDLERDYDSAYESPRGDLFRDDSVSTRGFGIRTDPRADARTDVATVGADYDDRHESRKDTRPAEPVKVVEEEVRRVAPPVDDDHHRRRPRDSSRAREHSRVREPSRVRDSSRVDRDRDHRDRRTSSTLDDDAERKRLRDKLNEKVGTGLGIAATALGFNHLANVAKDKKEEKDDKKDDRSEREPRRRSNEDEREPRRDEDRYRPREESREPRTRAPVIVETRMASRDDADRTRSRRDADGRDVRRDGDSPNMPSTRDGSPEDDDKSKPRRRRGSVAFNPNNATDIKNLKEELAAIDKTAPASSSSTAGSAQVQPVPAAAPSQAAPVQRPAPVPAPAPAPVYASTSAPAPAAASVPPPRPPKERIDRPAPVATDIPLEPRTPRDLPRESSRNLPRESPRELPRESSRELPRESSRDLPREAPRDIPRDPPRDVPRDQTSFASRKEPSIPSPESTLVGEGSELRGRELAPTKSEEKQVRVVSPPRDKSDAKPLRGILKQPRVFPEDTNPVREGVAPHKDDKKLKDAPPGARWTKISRKIVNPDALTIGKERFEVRDDFVIVLRVLSKEEIQAYAVATQQLRERRREGESGRDREKDKDRDRERDRDRDYDYRDRERERERDRDRDRDRERGHDDDEKRHRHRRDDDYDRYDDERDRDRDRHRRYRRDDDGGDDSKYHHQSYRHRDRDREPLAIEGPTV</sequence>
<feature type="compositionally biased region" description="Low complexity" evidence="1">
    <location>
        <begin position="48"/>
        <end position="71"/>
    </location>
</feature>
<feature type="compositionally biased region" description="Basic and acidic residues" evidence="1">
    <location>
        <begin position="875"/>
        <end position="886"/>
    </location>
</feature>
<dbReference type="OrthoDB" id="5418088at2759"/>
<keyword evidence="4" id="KW-1185">Reference proteome</keyword>
<feature type="compositionally biased region" description="Basic and acidic residues" evidence="1">
    <location>
        <begin position="941"/>
        <end position="1019"/>
    </location>
</feature>
<feature type="compositionally biased region" description="Basic and acidic residues" evidence="1">
    <location>
        <begin position="453"/>
        <end position="487"/>
    </location>
</feature>
<dbReference type="Proteomes" id="UP000813385">
    <property type="component" value="Unassembled WGS sequence"/>
</dbReference>
<feature type="compositionally biased region" description="Polar residues" evidence="1">
    <location>
        <begin position="140"/>
        <end position="150"/>
    </location>
</feature>
<reference evidence="3" key="1">
    <citation type="journal article" date="2021" name="Nat. Commun.">
        <title>Genetic determinants of endophytism in the Arabidopsis root mycobiome.</title>
        <authorList>
            <person name="Mesny F."/>
            <person name="Miyauchi S."/>
            <person name="Thiergart T."/>
            <person name="Pickel B."/>
            <person name="Atanasova L."/>
            <person name="Karlsson M."/>
            <person name="Huettel B."/>
            <person name="Barry K.W."/>
            <person name="Haridas S."/>
            <person name="Chen C."/>
            <person name="Bauer D."/>
            <person name="Andreopoulos W."/>
            <person name="Pangilinan J."/>
            <person name="LaButti K."/>
            <person name="Riley R."/>
            <person name="Lipzen A."/>
            <person name="Clum A."/>
            <person name="Drula E."/>
            <person name="Henrissat B."/>
            <person name="Kohler A."/>
            <person name="Grigoriev I.V."/>
            <person name="Martin F.M."/>
            <person name="Hacquard S."/>
        </authorList>
    </citation>
    <scope>NUCLEOTIDE SEQUENCE</scope>
    <source>
        <strain evidence="3">MPI-CAGE-AT-0016</strain>
    </source>
</reference>
<feature type="compositionally biased region" description="Basic and acidic residues" evidence="1">
    <location>
        <begin position="495"/>
        <end position="506"/>
    </location>
</feature>
<feature type="compositionally biased region" description="Basic and acidic residues" evidence="1">
    <location>
        <begin position="1026"/>
        <end position="1052"/>
    </location>
</feature>
<feature type="compositionally biased region" description="Low complexity" evidence="1">
    <location>
        <begin position="105"/>
        <end position="127"/>
    </location>
</feature>
<feature type="compositionally biased region" description="Basic and acidic residues" evidence="1">
    <location>
        <begin position="586"/>
        <end position="611"/>
    </location>
</feature>
<feature type="compositionally biased region" description="Low complexity" evidence="1">
    <location>
        <begin position="661"/>
        <end position="690"/>
    </location>
</feature>
<feature type="compositionally biased region" description="Polar residues" evidence="1">
    <location>
        <begin position="248"/>
        <end position="264"/>
    </location>
</feature>
<feature type="compositionally biased region" description="Basic and acidic residues" evidence="1">
    <location>
        <begin position="528"/>
        <end position="576"/>
    </location>
</feature>
<dbReference type="PANTHER" id="PTHR42081">
    <property type="entry name" value="ZINC FINGER PROTEIN DHHC DOMAIN CONTAINING PROTEIN"/>
    <property type="match status" value="1"/>
</dbReference>
<proteinExistence type="predicted"/>
<feature type="compositionally biased region" description="Basic and acidic residues" evidence="1">
    <location>
        <begin position="413"/>
        <end position="438"/>
    </location>
</feature>
<evidence type="ECO:0000259" key="2">
    <source>
        <dbReference type="Pfam" id="PF26118"/>
    </source>
</evidence>
<gene>
    <name evidence="3" type="ORF">B0T11DRAFT_101175</name>
</gene>
<dbReference type="PANTHER" id="PTHR42081:SF2">
    <property type="entry name" value="NIPPED-B-LIKE PROTEIN B"/>
    <property type="match status" value="1"/>
</dbReference>